<dbReference type="InterPro" id="IPR043502">
    <property type="entry name" value="DNA/RNA_pol_sf"/>
</dbReference>
<dbReference type="SUPFAM" id="SSF56672">
    <property type="entry name" value="DNA/RNA polymerases"/>
    <property type="match status" value="1"/>
</dbReference>
<dbReference type="RefSeq" id="XP_046590230.1">
    <property type="nucleotide sequence ID" value="XM_046734274.1"/>
</dbReference>
<gene>
    <name evidence="3" type="primary">LOC107227278</name>
</gene>
<dbReference type="CDD" id="cd01647">
    <property type="entry name" value="RT_LTR"/>
    <property type="match status" value="1"/>
</dbReference>
<protein>
    <submittedName>
        <fullName evidence="3">Uncharacterized protein LOC107227278</fullName>
    </submittedName>
</protein>
<name>A0ABM3FQE7_NEOLC</name>
<dbReference type="PANTHER" id="PTHR37984">
    <property type="entry name" value="PROTEIN CBG26694"/>
    <property type="match status" value="1"/>
</dbReference>
<dbReference type="Pfam" id="PF00078">
    <property type="entry name" value="RVT_1"/>
    <property type="match status" value="1"/>
</dbReference>
<dbReference type="Gene3D" id="3.30.70.270">
    <property type="match status" value="1"/>
</dbReference>
<accession>A0ABM3FQE7</accession>
<reference evidence="3" key="1">
    <citation type="submission" date="2025-08" db="UniProtKB">
        <authorList>
            <consortium name="RefSeq"/>
        </authorList>
    </citation>
    <scope>IDENTIFICATION</scope>
    <source>
        <tissue evidence="3">Thorax and Abdomen</tissue>
    </source>
</reference>
<evidence type="ECO:0000313" key="3">
    <source>
        <dbReference type="RefSeq" id="XP_046590230.1"/>
    </source>
</evidence>
<organism evidence="2 3">
    <name type="scientific">Neodiprion lecontei</name>
    <name type="common">Redheaded pine sawfly</name>
    <dbReference type="NCBI Taxonomy" id="441921"/>
    <lineage>
        <taxon>Eukaryota</taxon>
        <taxon>Metazoa</taxon>
        <taxon>Ecdysozoa</taxon>
        <taxon>Arthropoda</taxon>
        <taxon>Hexapoda</taxon>
        <taxon>Insecta</taxon>
        <taxon>Pterygota</taxon>
        <taxon>Neoptera</taxon>
        <taxon>Endopterygota</taxon>
        <taxon>Hymenoptera</taxon>
        <taxon>Tenthredinoidea</taxon>
        <taxon>Diprionidae</taxon>
        <taxon>Diprioninae</taxon>
        <taxon>Neodiprion</taxon>
    </lineage>
</organism>
<evidence type="ECO:0000313" key="2">
    <source>
        <dbReference type="Proteomes" id="UP000829291"/>
    </source>
</evidence>
<proteinExistence type="predicted"/>
<dbReference type="Gene3D" id="3.10.10.10">
    <property type="entry name" value="HIV Type 1 Reverse Transcriptase, subunit A, domain 1"/>
    <property type="match status" value="1"/>
</dbReference>
<dbReference type="InterPro" id="IPR000477">
    <property type="entry name" value="RT_dom"/>
</dbReference>
<keyword evidence="2" id="KW-1185">Reference proteome</keyword>
<evidence type="ECO:0000259" key="1">
    <source>
        <dbReference type="Pfam" id="PF00078"/>
    </source>
</evidence>
<dbReference type="InterPro" id="IPR043128">
    <property type="entry name" value="Rev_trsase/Diguanyl_cyclase"/>
</dbReference>
<feature type="domain" description="Reverse transcriptase" evidence="1">
    <location>
        <begin position="485"/>
        <end position="596"/>
    </location>
</feature>
<dbReference type="Proteomes" id="UP000829291">
    <property type="component" value="Chromosome 3"/>
</dbReference>
<dbReference type="GeneID" id="107227278"/>
<dbReference type="InterPro" id="IPR050951">
    <property type="entry name" value="Retrovirus_Pol_polyprotein"/>
</dbReference>
<dbReference type="PANTHER" id="PTHR37984:SF5">
    <property type="entry name" value="PROTEIN NYNRIN-LIKE"/>
    <property type="match status" value="1"/>
</dbReference>
<sequence>MSENRGTAWIQALNKQEIIDELRRRGLEASEEFKLEDLRRVLRKDCKSKAKGKEIAVVKGNESELSDGSEVDEVKSRIEETGGKKIAIEYTAKLYFKRGTDDWEDFVKRIELYFEANDIDDEGKQKSIFLTKIDAETYSVVRKVCAPKKPKETDLNDIITKMGNYLKPNVNETVLRQPFQERRQKENESAAQYIAGLRSLARNCKFKDENEALRDQLITGIRNKAIKVALFKIENLTLDVAIKTATAIEGANKAAETLEPQTVEKDSSERNDDFDAHRIQFRGRNMTERRTRFTPRAGRTERQQSTSRTRCSCCGKPNHYRRNCWHLNKQCETFGKTGYLQAVCKGAKPCLGIRIENKQLEMEIDDGSAVSIISEIDREKYFPRLELEEAKVTLSYYSGEKRKPLGILRGIKIEYGAIATKTNCTSSGKREKVSPEIDRLVTEKILWPVEVSDRGTPVVPTIKPDGTVRLCGDYKVTVNPNIAIDRCPLPKVEHLIASLQRGKFFTKIDLKEAYAQVPLSEDSKKYLTINTHKGLYQYNKLAYGIASAPGYFQREMEKILAKMRNATVFLDDIIIKGGTMTEIVKNSTEVVEKLTECLKIDEHRVHTLKDKIAAIVEAPNQQV</sequence>